<dbReference type="Gene3D" id="1.10.150.20">
    <property type="entry name" value="5' to 3' exonuclease, C-terminal subdomain"/>
    <property type="match status" value="1"/>
</dbReference>
<keyword evidence="8" id="KW-0539">Nucleus</keyword>
<dbReference type="FunFam" id="3.40.50.300:FF:000813">
    <property type="entry name" value="helicase POLQ-like isoform X1"/>
    <property type="match status" value="1"/>
</dbReference>
<dbReference type="OrthoDB" id="2320933at2759"/>
<dbReference type="CDD" id="cd18026">
    <property type="entry name" value="DEXHc_POLQ-like"/>
    <property type="match status" value="1"/>
</dbReference>
<evidence type="ECO:0000256" key="11">
    <source>
        <dbReference type="SAM" id="SignalP"/>
    </source>
</evidence>
<evidence type="ECO:0000256" key="8">
    <source>
        <dbReference type="ARBA" id="ARBA00023242"/>
    </source>
</evidence>
<dbReference type="Gene3D" id="1.10.3380.20">
    <property type="match status" value="1"/>
</dbReference>
<comment type="catalytic activity">
    <reaction evidence="9">
        <text>ATP + H2O = ADP + phosphate + H(+)</text>
        <dbReference type="Rhea" id="RHEA:13065"/>
        <dbReference type="ChEBI" id="CHEBI:15377"/>
        <dbReference type="ChEBI" id="CHEBI:15378"/>
        <dbReference type="ChEBI" id="CHEBI:30616"/>
        <dbReference type="ChEBI" id="CHEBI:43474"/>
        <dbReference type="ChEBI" id="CHEBI:456216"/>
        <dbReference type="EC" id="5.6.2.4"/>
    </reaction>
</comment>
<dbReference type="Pfam" id="PF00270">
    <property type="entry name" value="DEAD"/>
    <property type="match status" value="1"/>
</dbReference>
<sequence>MKISMLVIYFSHVYVTYAVSPQISNRRGAITRKFFDNAKAGKARTILILCGLETSADGRLFLSHHSIFTMAESKRCSKMRPNKSRLSLKRKHDAGSAPPSSSCDSALLDKTRLLSADDTLFSNLVAEDFEEEPVTISALKTSIVEKSCGLSPIPSLPSFASNIGSPSSPIVNKSLSRTQRCLIPQGDQLNDSLKDSDFLAIPEPLIDMELVREERDLFEESPQNDKTLSDSGCEGASLDDDEDKPWEDSVYVPVTPKSCHNITPKNLSSAKALDGTRSIGIQKLSHITLPLNKTKFEMTLPGLTDINWDESLRLAEKSPSVEDSANSSSFSQKFRQQLMSNYNRNNMTPTFQGKNGQNIPEDQCFFGLPSKVQSLIERFRGIKDLYAWQKECLSMPEVLQRQNLVYALPTSGGKTLVAEILLLKEILINRKNTIFILPYVAIVQEKVRALSQLAIELDFFVEEYAGGKGSYPPKKHRCKNGVYIATIEKALGLVHHLIIDNRLHEIGLVVVDELHLLGEGSRGATLESVLTNLHYCKLGIQIVGMSATIGNLQEISSFLNAKTYTGDFRPVELKEYIKCSDTIYSINRNMIGSEESPLSIDRTLESTYTEEQLKSDPDQIGALVAETVPDESCLVFCPSRKNCENVALLICQTLPKTLKTVRVEAKKALYKALIAEGNGQVCPILYQTLPFGVAYHHSGLTAAERRLLEEAFLAQTLCVICCTSTLAAGVNLPARRVILRSPYIGIDFMDMSRYKQMVGRAGRAGFGGVGESILICQLKDTEKVLQLLKSGMTESISHLDADDGAGLKALILHSVSLGLASCRSGIYKFLEHTLLWVQSERKGVDVLNLADRCIQSLVAEGGLNIVDVKSSDSTENNENVIVAFPPSNNKSSDSQISICIRLSTPLILSKIGEAAVKGSLTIVIAHRLYDDLCLAQEKLVLVNHFHLLYCITPYSMMDQIKPNYQVFFNQFMNMGINELKVAGAIGITEAVAVTVMRRKTLKAVPQEVVDRFYLTLMLYDLWHQKSIWDVSEKFQVSRGQVFSLVQAASSFASCVLRFCEVLKEFWCFKVLLEEMVQRLSHCCSVELIPLMELPAVKIGRARQLYNAGYRSVRDVAAAEPTRLIREVDHMPRKVAYQIVAAAKLILIQKAEALRDEATDFLDGLNLHMKDTTTPVYNALQ</sequence>
<dbReference type="InterPro" id="IPR046931">
    <property type="entry name" value="HTH_61"/>
</dbReference>
<evidence type="ECO:0000256" key="7">
    <source>
        <dbReference type="ARBA" id="ARBA00023204"/>
    </source>
</evidence>
<reference evidence="15" key="1">
    <citation type="submission" date="2025-08" db="UniProtKB">
        <authorList>
            <consortium name="RefSeq"/>
        </authorList>
    </citation>
    <scope>IDENTIFICATION</scope>
    <source>
        <tissue evidence="15">Total insect</tissue>
    </source>
</reference>
<feature type="chain" id="PRO_5027952064" evidence="11">
    <location>
        <begin position="19"/>
        <end position="1180"/>
    </location>
</feature>
<dbReference type="Pfam" id="PF00271">
    <property type="entry name" value="Helicase_C"/>
    <property type="match status" value="1"/>
</dbReference>
<proteinExistence type="predicted"/>
<keyword evidence="6" id="KW-0067">ATP-binding</keyword>
<dbReference type="SMART" id="SM00487">
    <property type="entry name" value="DEXDc"/>
    <property type="match status" value="1"/>
</dbReference>
<keyword evidence="3" id="KW-0227">DNA damage</keyword>
<evidence type="ECO:0000256" key="2">
    <source>
        <dbReference type="ARBA" id="ARBA00022741"/>
    </source>
</evidence>
<feature type="domain" description="Helicase C-terminal" evidence="13">
    <location>
        <begin position="619"/>
        <end position="807"/>
    </location>
</feature>
<dbReference type="GO" id="GO:0006302">
    <property type="term" value="P:double-strand break repair"/>
    <property type="evidence" value="ECO:0007669"/>
    <property type="project" value="UniProtKB-ARBA"/>
</dbReference>
<dbReference type="InterPro" id="IPR048960">
    <property type="entry name" value="POLQ-like_helical"/>
</dbReference>
<dbReference type="GO" id="GO:0016787">
    <property type="term" value="F:hydrolase activity"/>
    <property type="evidence" value="ECO:0007669"/>
    <property type="project" value="UniProtKB-KW"/>
</dbReference>
<dbReference type="GO" id="GO:0043138">
    <property type="term" value="F:3'-5' DNA helicase activity"/>
    <property type="evidence" value="ECO:0007669"/>
    <property type="project" value="UniProtKB-EC"/>
</dbReference>
<protein>
    <submittedName>
        <fullName evidence="15">Helicase POLQ-like isoform X1</fullName>
    </submittedName>
</protein>
<comment type="subcellular location">
    <subcellularLocation>
        <location evidence="1">Nucleus</location>
    </subcellularLocation>
</comment>
<name>A0A6P9A344_THRPL</name>
<gene>
    <name evidence="15" type="primary">LOC117651338</name>
</gene>
<dbReference type="FunFam" id="1.10.150.20:FF:000058">
    <property type="entry name" value="Helicase, POLQ like"/>
    <property type="match status" value="1"/>
</dbReference>
<dbReference type="InterPro" id="IPR050474">
    <property type="entry name" value="Hel308_SKI2-like"/>
</dbReference>
<dbReference type="SMART" id="SM00490">
    <property type="entry name" value="HELICc"/>
    <property type="match status" value="1"/>
</dbReference>
<dbReference type="GO" id="GO:0003676">
    <property type="term" value="F:nucleic acid binding"/>
    <property type="evidence" value="ECO:0007669"/>
    <property type="project" value="InterPro"/>
</dbReference>
<feature type="region of interest" description="Disordered" evidence="10">
    <location>
        <begin position="78"/>
        <end position="104"/>
    </location>
</feature>
<dbReference type="InterPro" id="IPR027417">
    <property type="entry name" value="P-loop_NTPase"/>
</dbReference>
<dbReference type="PANTHER" id="PTHR47961:SF12">
    <property type="entry name" value="HELICASE POLQ-LIKE"/>
    <property type="match status" value="1"/>
</dbReference>
<dbReference type="Pfam" id="PF21099">
    <property type="entry name" value="POLQ_helical"/>
    <property type="match status" value="1"/>
</dbReference>
<dbReference type="KEGG" id="tpal:117651338"/>
<dbReference type="CDD" id="cd18795">
    <property type="entry name" value="SF2_C_Ski2"/>
    <property type="match status" value="1"/>
</dbReference>
<dbReference type="InterPro" id="IPR011545">
    <property type="entry name" value="DEAD/DEAH_box_helicase_dom"/>
</dbReference>
<feature type="domain" description="Helicase ATP-binding" evidence="12">
    <location>
        <begin position="395"/>
        <end position="567"/>
    </location>
</feature>
<keyword evidence="7" id="KW-0234">DNA repair</keyword>
<keyword evidence="11" id="KW-0732">Signal</keyword>
<evidence type="ECO:0000256" key="9">
    <source>
        <dbReference type="ARBA" id="ARBA00048988"/>
    </source>
</evidence>
<keyword evidence="5" id="KW-0347">Helicase</keyword>
<dbReference type="Proteomes" id="UP000515158">
    <property type="component" value="Unplaced"/>
</dbReference>
<evidence type="ECO:0000256" key="10">
    <source>
        <dbReference type="SAM" id="MobiDB-lite"/>
    </source>
</evidence>
<feature type="signal peptide" evidence="11">
    <location>
        <begin position="1"/>
        <end position="18"/>
    </location>
</feature>
<dbReference type="AlphaFoldDB" id="A0A6P9A344"/>
<dbReference type="Gene3D" id="3.40.50.300">
    <property type="entry name" value="P-loop containing nucleotide triphosphate hydrolases"/>
    <property type="match status" value="2"/>
</dbReference>
<dbReference type="GO" id="GO:0005634">
    <property type="term" value="C:nucleus"/>
    <property type="evidence" value="ECO:0007669"/>
    <property type="project" value="UniProtKB-SubCell"/>
</dbReference>
<dbReference type="RefSeq" id="XP_034251161.1">
    <property type="nucleotide sequence ID" value="XM_034395270.1"/>
</dbReference>
<dbReference type="GO" id="GO:0005524">
    <property type="term" value="F:ATP binding"/>
    <property type="evidence" value="ECO:0007669"/>
    <property type="project" value="UniProtKB-KW"/>
</dbReference>
<feature type="compositionally biased region" description="Basic residues" evidence="10">
    <location>
        <begin position="78"/>
        <end position="92"/>
    </location>
</feature>
<dbReference type="InterPro" id="IPR001650">
    <property type="entry name" value="Helicase_C-like"/>
</dbReference>
<evidence type="ECO:0000256" key="3">
    <source>
        <dbReference type="ARBA" id="ARBA00022763"/>
    </source>
</evidence>
<dbReference type="InterPro" id="IPR014001">
    <property type="entry name" value="Helicase_ATP-bd"/>
</dbReference>
<accession>A0A6P9A344</accession>
<organism evidence="15">
    <name type="scientific">Thrips palmi</name>
    <name type="common">Melon thrips</name>
    <dbReference type="NCBI Taxonomy" id="161013"/>
    <lineage>
        <taxon>Eukaryota</taxon>
        <taxon>Metazoa</taxon>
        <taxon>Ecdysozoa</taxon>
        <taxon>Arthropoda</taxon>
        <taxon>Hexapoda</taxon>
        <taxon>Insecta</taxon>
        <taxon>Pterygota</taxon>
        <taxon>Neoptera</taxon>
        <taxon>Paraneoptera</taxon>
        <taxon>Thysanoptera</taxon>
        <taxon>Terebrantia</taxon>
        <taxon>Thripoidea</taxon>
        <taxon>Thripidae</taxon>
        <taxon>Thrips</taxon>
    </lineage>
</organism>
<dbReference type="SUPFAM" id="SSF158702">
    <property type="entry name" value="Sec63 N-terminal domain-like"/>
    <property type="match status" value="1"/>
</dbReference>
<evidence type="ECO:0000256" key="1">
    <source>
        <dbReference type="ARBA" id="ARBA00004123"/>
    </source>
</evidence>
<evidence type="ECO:0000313" key="15">
    <source>
        <dbReference type="RefSeq" id="XP_034251161.1"/>
    </source>
</evidence>
<keyword evidence="14" id="KW-1185">Reference proteome</keyword>
<evidence type="ECO:0000259" key="12">
    <source>
        <dbReference type="PROSITE" id="PS51192"/>
    </source>
</evidence>
<dbReference type="Pfam" id="PF20470">
    <property type="entry name" value="HTH_61"/>
    <property type="match status" value="1"/>
</dbReference>
<dbReference type="PROSITE" id="PS51194">
    <property type="entry name" value="HELICASE_CTER"/>
    <property type="match status" value="1"/>
</dbReference>
<keyword evidence="2" id="KW-0547">Nucleotide-binding</keyword>
<dbReference type="SUPFAM" id="SSF52540">
    <property type="entry name" value="P-loop containing nucleoside triphosphate hydrolases"/>
    <property type="match status" value="1"/>
</dbReference>
<dbReference type="PROSITE" id="PS51192">
    <property type="entry name" value="HELICASE_ATP_BIND_1"/>
    <property type="match status" value="1"/>
</dbReference>
<keyword evidence="4" id="KW-0378">Hydrolase</keyword>
<evidence type="ECO:0000259" key="13">
    <source>
        <dbReference type="PROSITE" id="PS51194"/>
    </source>
</evidence>
<evidence type="ECO:0000256" key="6">
    <source>
        <dbReference type="ARBA" id="ARBA00022840"/>
    </source>
</evidence>
<dbReference type="PANTHER" id="PTHR47961">
    <property type="entry name" value="DNA POLYMERASE THETA, PUTATIVE (AFU_ORTHOLOGUE AFUA_1G05260)-RELATED"/>
    <property type="match status" value="1"/>
</dbReference>
<feature type="region of interest" description="Disordered" evidence="10">
    <location>
        <begin position="218"/>
        <end position="246"/>
    </location>
</feature>
<dbReference type="GeneID" id="117651338"/>
<evidence type="ECO:0000256" key="5">
    <source>
        <dbReference type="ARBA" id="ARBA00022806"/>
    </source>
</evidence>
<evidence type="ECO:0000256" key="4">
    <source>
        <dbReference type="ARBA" id="ARBA00022801"/>
    </source>
</evidence>
<dbReference type="FunCoup" id="A0A6P9A344">
    <property type="interactions" value="1217"/>
</dbReference>
<evidence type="ECO:0000313" key="14">
    <source>
        <dbReference type="Proteomes" id="UP000515158"/>
    </source>
</evidence>
<dbReference type="CTD" id="38905"/>
<dbReference type="InParanoid" id="A0A6P9A344"/>